<accession>A0ABR4CHV6</accession>
<gene>
    <name evidence="8" type="ORF">VTL71DRAFT_15633</name>
</gene>
<dbReference type="PANTHER" id="PTHR11455">
    <property type="entry name" value="CRYPTOCHROME"/>
    <property type="match status" value="1"/>
</dbReference>
<dbReference type="InterPro" id="IPR036155">
    <property type="entry name" value="Crypto/Photolyase_N_sf"/>
</dbReference>
<keyword evidence="4 5" id="KW-0157">Chromophore</keyword>
<organism evidence="8 9">
    <name type="scientific">Oculimacula yallundae</name>
    <dbReference type="NCBI Taxonomy" id="86028"/>
    <lineage>
        <taxon>Eukaryota</taxon>
        <taxon>Fungi</taxon>
        <taxon>Dikarya</taxon>
        <taxon>Ascomycota</taxon>
        <taxon>Pezizomycotina</taxon>
        <taxon>Leotiomycetes</taxon>
        <taxon>Helotiales</taxon>
        <taxon>Ploettnerulaceae</taxon>
        <taxon>Oculimacula</taxon>
    </lineage>
</organism>
<evidence type="ECO:0000256" key="4">
    <source>
        <dbReference type="ARBA" id="ARBA00022991"/>
    </source>
</evidence>
<protein>
    <recommendedName>
        <fullName evidence="5">Cryptochrome DASH</fullName>
    </recommendedName>
</protein>
<feature type="region of interest" description="Disordered" evidence="6">
    <location>
        <begin position="557"/>
        <end position="652"/>
    </location>
</feature>
<dbReference type="EMBL" id="JAZHXI010000008">
    <property type="protein sequence ID" value="KAL2069295.1"/>
    <property type="molecule type" value="Genomic_DNA"/>
</dbReference>
<keyword evidence="2 5" id="KW-0285">Flavoprotein</keyword>
<dbReference type="NCBIfam" id="TIGR02765">
    <property type="entry name" value="crypto_DASH"/>
    <property type="match status" value="1"/>
</dbReference>
<dbReference type="InterPro" id="IPR005101">
    <property type="entry name" value="Cryptochr/Photolyase_FAD-bd"/>
</dbReference>
<comment type="caution">
    <text evidence="8">The sequence shown here is derived from an EMBL/GenBank/DDBJ whole genome shotgun (WGS) entry which is preliminary data.</text>
</comment>
<feature type="region of interest" description="Disordered" evidence="6">
    <location>
        <begin position="199"/>
        <end position="218"/>
    </location>
</feature>
<feature type="compositionally biased region" description="Gly residues" evidence="6">
    <location>
        <begin position="608"/>
        <end position="633"/>
    </location>
</feature>
<comment type="cofactor">
    <cofactor evidence="5">
        <name>FAD</name>
        <dbReference type="ChEBI" id="CHEBI:57692"/>
    </cofactor>
    <text evidence="5">Binds 1 FAD per subunit.</text>
</comment>
<evidence type="ECO:0000259" key="7">
    <source>
        <dbReference type="PROSITE" id="PS51645"/>
    </source>
</evidence>
<dbReference type="PANTHER" id="PTHR11455:SF22">
    <property type="entry name" value="CRYPTOCHROME DASH"/>
    <property type="match status" value="1"/>
</dbReference>
<dbReference type="InterPro" id="IPR006050">
    <property type="entry name" value="DNA_photolyase_N"/>
</dbReference>
<dbReference type="InterPro" id="IPR014133">
    <property type="entry name" value="Cry_DASH"/>
</dbReference>
<name>A0ABR4CHV6_9HELO</name>
<dbReference type="InterPro" id="IPR002081">
    <property type="entry name" value="Cryptochrome/DNA_photolyase_1"/>
</dbReference>
<comment type="function">
    <text evidence="5">May have a photoreceptor function.</text>
</comment>
<evidence type="ECO:0000256" key="5">
    <source>
        <dbReference type="RuleBase" id="RU367151"/>
    </source>
</evidence>
<keyword evidence="9" id="KW-1185">Reference proteome</keyword>
<dbReference type="SUPFAM" id="SSF52425">
    <property type="entry name" value="Cryptochrome/photolyase, N-terminal domain"/>
    <property type="match status" value="1"/>
</dbReference>
<reference evidence="8 9" key="1">
    <citation type="journal article" date="2024" name="Commun. Biol.">
        <title>Comparative genomic analysis of thermophilic fungi reveals convergent evolutionary adaptations and gene losses.</title>
        <authorList>
            <person name="Steindorff A.S."/>
            <person name="Aguilar-Pontes M.V."/>
            <person name="Robinson A.J."/>
            <person name="Andreopoulos B."/>
            <person name="LaButti K."/>
            <person name="Kuo A."/>
            <person name="Mondo S."/>
            <person name="Riley R."/>
            <person name="Otillar R."/>
            <person name="Haridas S."/>
            <person name="Lipzen A."/>
            <person name="Grimwood J."/>
            <person name="Schmutz J."/>
            <person name="Clum A."/>
            <person name="Reid I.D."/>
            <person name="Moisan M.C."/>
            <person name="Butler G."/>
            <person name="Nguyen T.T.M."/>
            <person name="Dewar K."/>
            <person name="Conant G."/>
            <person name="Drula E."/>
            <person name="Henrissat B."/>
            <person name="Hansel C."/>
            <person name="Singer S."/>
            <person name="Hutchinson M.I."/>
            <person name="de Vries R.P."/>
            <person name="Natvig D.O."/>
            <person name="Powell A.J."/>
            <person name="Tsang A."/>
            <person name="Grigoriev I.V."/>
        </authorList>
    </citation>
    <scope>NUCLEOTIDE SEQUENCE [LARGE SCALE GENOMIC DNA]</scope>
    <source>
        <strain evidence="8 9">CBS 494.80</strain>
    </source>
</reference>
<evidence type="ECO:0000256" key="2">
    <source>
        <dbReference type="ARBA" id="ARBA00022630"/>
    </source>
</evidence>
<dbReference type="SUPFAM" id="SSF48173">
    <property type="entry name" value="Cryptochrome/photolyase FAD-binding domain"/>
    <property type="match status" value="1"/>
</dbReference>
<dbReference type="InterPro" id="IPR014729">
    <property type="entry name" value="Rossmann-like_a/b/a_fold"/>
</dbReference>
<evidence type="ECO:0000313" key="9">
    <source>
        <dbReference type="Proteomes" id="UP001595075"/>
    </source>
</evidence>
<dbReference type="Gene3D" id="1.25.40.80">
    <property type="match status" value="1"/>
</dbReference>
<dbReference type="PRINTS" id="PR00147">
    <property type="entry name" value="DNAPHOTLYASE"/>
</dbReference>
<proteinExistence type="inferred from homology"/>
<dbReference type="Gene3D" id="3.40.50.620">
    <property type="entry name" value="HUPs"/>
    <property type="match status" value="1"/>
</dbReference>
<evidence type="ECO:0000256" key="1">
    <source>
        <dbReference type="ARBA" id="ARBA00005862"/>
    </source>
</evidence>
<feature type="domain" description="Photolyase/cryptochrome alpha/beta" evidence="7">
    <location>
        <begin position="5"/>
        <end position="167"/>
    </location>
</feature>
<dbReference type="InterPro" id="IPR036134">
    <property type="entry name" value="Crypto/Photolyase_FAD-like_sf"/>
</dbReference>
<dbReference type="Proteomes" id="UP001595075">
    <property type="component" value="Unassembled WGS sequence"/>
</dbReference>
<dbReference type="PROSITE" id="PS51645">
    <property type="entry name" value="PHR_CRY_ALPHA_BETA"/>
    <property type="match status" value="1"/>
</dbReference>
<keyword evidence="3 5" id="KW-0274">FAD</keyword>
<dbReference type="Pfam" id="PF03441">
    <property type="entry name" value="FAD_binding_7"/>
    <property type="match status" value="1"/>
</dbReference>
<sequence length="669" mass="73809">MSDSKVLIYLMRRDLRVSDNPVLNSLLSSKNHGFTHLLPLYVFSAQQLEVKGFIADSSTKSPYREARSKVGGFWRTGPHRVSFLAECIWDLKEGLEKVGSGLCVRVGTVGDVVDDMLRKFKEKGELNAGAVWMVGEEGVEEAGEESHVKKSCREADVEFKLVNDEKYLIDDRDLPLTNIDELSDVFTTYRKTVEPLRDSPREVLPTPTKGSLPPFPPTSSIPEQHSPFTIPNTLEDLQSSLLKPLSADQLVKNPPSYPKATKSAHPFLGGETQAIDRLNYLITSGNVTTYKDTRNGLLGHDFSTKFSAYLALGCITARQIHSSLLAFEDGTNDAFKSGQGYGKGENAGTKSIRFELLWRDYMRLCTRKFGPKLFRLSGFKAEDHEKWSTPARPAHGTSGSQVRSQIERFLNGTTGMGLIDASMRELYHTGYTSNRARQNVASFLAKHLKIDWRIGAEWYESMLVDYDLSSNWGNWQYVAGVGNDPRGEARIFNPVKQAFDYDPQGEYVKAWVPELRQLTEPAEVFQAWTVREDRRSEKGLDGLQLVESPLLKINFQINKKNNRNGAKGKGERGRGGGGGGPGVHNGHNGHNGGRYPSPEGRRYYSNRGAGGESGRGGGGYGGGGGYAGRGYGSSRGHLRGHGGRGGGGREYRTGMMDKVADYEAAQSAQ</sequence>
<evidence type="ECO:0000256" key="3">
    <source>
        <dbReference type="ARBA" id="ARBA00022827"/>
    </source>
</evidence>
<evidence type="ECO:0000313" key="8">
    <source>
        <dbReference type="EMBL" id="KAL2069295.1"/>
    </source>
</evidence>
<dbReference type="Pfam" id="PF00875">
    <property type="entry name" value="DNA_photolyase"/>
    <property type="match status" value="1"/>
</dbReference>
<dbReference type="Gene3D" id="1.10.579.10">
    <property type="entry name" value="DNA Cyclobutane Dipyrimidine Photolyase, subunit A, domain 3"/>
    <property type="match status" value="1"/>
</dbReference>
<comment type="similarity">
    <text evidence="1 5">Belongs to the DNA photolyase class-1 family.</text>
</comment>
<evidence type="ECO:0000256" key="6">
    <source>
        <dbReference type="SAM" id="MobiDB-lite"/>
    </source>
</evidence>
<comment type="cofactor">
    <cofactor evidence="5">
        <name>(6R)-5,10-methylene-5,6,7,8-tetrahydrofolate</name>
        <dbReference type="ChEBI" id="CHEBI:15636"/>
    </cofactor>
    <text evidence="5">Binds 1 5,10-methenyltetrahydrofolate (MTHF) per subunit.</text>
</comment>